<dbReference type="Gene3D" id="3.40.50.2000">
    <property type="entry name" value="Glycogen Phosphorylase B"/>
    <property type="match status" value="2"/>
</dbReference>
<feature type="domain" description="Glycosyl transferase family 1" evidence="1">
    <location>
        <begin position="196"/>
        <end position="362"/>
    </location>
</feature>
<name>A0A4Q7MNV1_9BACT</name>
<dbReference type="SUPFAM" id="SSF53756">
    <property type="entry name" value="UDP-Glycosyltransferase/glycogen phosphorylase"/>
    <property type="match status" value="1"/>
</dbReference>
<comment type="caution">
    <text evidence="3">The sequence shown here is derived from an EMBL/GenBank/DDBJ whole genome shotgun (WGS) entry which is preliminary data.</text>
</comment>
<dbReference type="Pfam" id="PF13477">
    <property type="entry name" value="Glyco_trans_4_2"/>
    <property type="match status" value="1"/>
</dbReference>
<evidence type="ECO:0000259" key="1">
    <source>
        <dbReference type="Pfam" id="PF00534"/>
    </source>
</evidence>
<dbReference type="PANTHER" id="PTHR12526">
    <property type="entry name" value="GLYCOSYLTRANSFERASE"/>
    <property type="match status" value="1"/>
</dbReference>
<evidence type="ECO:0000259" key="2">
    <source>
        <dbReference type="Pfam" id="PF13477"/>
    </source>
</evidence>
<evidence type="ECO:0000313" key="3">
    <source>
        <dbReference type="EMBL" id="RZS69373.1"/>
    </source>
</evidence>
<sequence length="387" mass="44531">MTQFQTMTRHPAKNKLIAFVSNSAWSVYNFRMDVICCLLDQGYNVLIIAPDDNYSIHLREAGCHFLPIDFNNKTANPVSDWFFYRQLKSLYQQYRPDFIFHYVAKPNIYGSLAANAVKIPSVAVITGLGYPFAKRNWLYYTLKFLYKKALRHTQEVWFLNNEDAKIFITEKIVNIEKAKVLPGEGVNTDFFSPSFQSGKNKDEVFTFLMSTRLLRSKGIGIYADAARILKKKNYDVRFELIGFFESHHPDSITTEDLQRWGQEGLIEYRGFAEDVRPFLEHADCFVFPSFYNEGVPRCLMEAASMELPIITSFNRGCKEVVLNNSTGYICKSQDPFDLADKMEKMINLPAEDRARMGKNGRSLIIKKFGIEKVIDEYIGTLNADLGD</sequence>
<accession>A0A4Q7MNV1</accession>
<keyword evidence="3" id="KW-0808">Transferase</keyword>
<dbReference type="InterPro" id="IPR001296">
    <property type="entry name" value="Glyco_trans_1"/>
</dbReference>
<proteinExistence type="predicted"/>
<dbReference type="Proteomes" id="UP000293874">
    <property type="component" value="Unassembled WGS sequence"/>
</dbReference>
<gene>
    <name evidence="3" type="ORF">EV199_5210</name>
</gene>
<dbReference type="Pfam" id="PF00534">
    <property type="entry name" value="Glycos_transf_1"/>
    <property type="match status" value="1"/>
</dbReference>
<protein>
    <submittedName>
        <fullName evidence="3">Glycosyltransferase involved in cell wall biosynthesis</fullName>
    </submittedName>
</protein>
<dbReference type="GO" id="GO:0016757">
    <property type="term" value="F:glycosyltransferase activity"/>
    <property type="evidence" value="ECO:0007669"/>
    <property type="project" value="InterPro"/>
</dbReference>
<keyword evidence="4" id="KW-1185">Reference proteome</keyword>
<evidence type="ECO:0000313" key="4">
    <source>
        <dbReference type="Proteomes" id="UP000293874"/>
    </source>
</evidence>
<reference evidence="3 4" key="1">
    <citation type="submission" date="2019-02" db="EMBL/GenBank/DDBJ databases">
        <title>Genomic Encyclopedia of Type Strains, Phase IV (KMG-IV): sequencing the most valuable type-strain genomes for metagenomic binning, comparative biology and taxonomic classification.</title>
        <authorList>
            <person name="Goeker M."/>
        </authorList>
    </citation>
    <scope>NUCLEOTIDE SEQUENCE [LARGE SCALE GENOMIC DNA]</scope>
    <source>
        <strain evidence="3 4">DSM 18116</strain>
    </source>
</reference>
<feature type="domain" description="Glycosyltransferase subfamily 4-like N-terminal" evidence="2">
    <location>
        <begin position="17"/>
        <end position="157"/>
    </location>
</feature>
<dbReference type="CDD" id="cd03808">
    <property type="entry name" value="GT4_CapM-like"/>
    <property type="match status" value="1"/>
</dbReference>
<dbReference type="PANTHER" id="PTHR12526:SF638">
    <property type="entry name" value="SPORE COAT PROTEIN SA"/>
    <property type="match status" value="1"/>
</dbReference>
<organism evidence="3 4">
    <name type="scientific">Pseudobacter ginsenosidimutans</name>
    <dbReference type="NCBI Taxonomy" id="661488"/>
    <lineage>
        <taxon>Bacteria</taxon>
        <taxon>Pseudomonadati</taxon>
        <taxon>Bacteroidota</taxon>
        <taxon>Chitinophagia</taxon>
        <taxon>Chitinophagales</taxon>
        <taxon>Chitinophagaceae</taxon>
        <taxon>Pseudobacter</taxon>
    </lineage>
</organism>
<dbReference type="EMBL" id="SGXA01000003">
    <property type="protein sequence ID" value="RZS69373.1"/>
    <property type="molecule type" value="Genomic_DNA"/>
</dbReference>
<dbReference type="AlphaFoldDB" id="A0A4Q7MNV1"/>
<dbReference type="InterPro" id="IPR028098">
    <property type="entry name" value="Glyco_trans_4-like_N"/>
</dbReference>